<dbReference type="GO" id="GO:0005886">
    <property type="term" value="C:plasma membrane"/>
    <property type="evidence" value="ECO:0007669"/>
    <property type="project" value="UniProtKB-SubCell"/>
</dbReference>
<dbReference type="GO" id="GO:0002376">
    <property type="term" value="P:immune system process"/>
    <property type="evidence" value="ECO:0007669"/>
    <property type="project" value="UniProtKB-KW"/>
</dbReference>
<evidence type="ECO:0000256" key="8">
    <source>
        <dbReference type="SAM" id="Phobius"/>
    </source>
</evidence>
<feature type="domain" description="Ig-like" evidence="9">
    <location>
        <begin position="6"/>
        <end position="109"/>
    </location>
</feature>
<dbReference type="InParanoid" id="A0A6P7K7X5"/>
<dbReference type="PROSITE" id="PS50835">
    <property type="entry name" value="IG_LIKE"/>
    <property type="match status" value="1"/>
</dbReference>
<keyword evidence="5 8" id="KW-0472">Membrane</keyword>
<keyword evidence="2" id="KW-1003">Cell membrane</keyword>
<dbReference type="SMART" id="SM00409">
    <property type="entry name" value="IG"/>
    <property type="match status" value="1"/>
</dbReference>
<dbReference type="InterPro" id="IPR013783">
    <property type="entry name" value="Ig-like_fold"/>
</dbReference>
<dbReference type="SMART" id="SM00408">
    <property type="entry name" value="IGc2"/>
    <property type="match status" value="1"/>
</dbReference>
<evidence type="ECO:0000313" key="11">
    <source>
        <dbReference type="RefSeq" id="XP_028285553.1"/>
    </source>
</evidence>
<dbReference type="CDD" id="cd00099">
    <property type="entry name" value="IgV"/>
    <property type="match status" value="1"/>
</dbReference>
<dbReference type="PANTHER" id="PTHR19433">
    <property type="entry name" value="T-CELL RECEPTOR ALPHA CHAIN V REGION-RELATED"/>
    <property type="match status" value="1"/>
</dbReference>
<keyword evidence="7" id="KW-0325">Glycoprotein</keyword>
<accession>A0A6P7K7X5</accession>
<feature type="transmembrane region" description="Helical" evidence="8">
    <location>
        <begin position="121"/>
        <end position="146"/>
    </location>
</feature>
<evidence type="ECO:0000256" key="3">
    <source>
        <dbReference type="ARBA" id="ARBA00022729"/>
    </source>
</evidence>
<evidence type="ECO:0000256" key="6">
    <source>
        <dbReference type="ARBA" id="ARBA00023157"/>
    </source>
</evidence>
<evidence type="ECO:0000313" key="10">
    <source>
        <dbReference type="Proteomes" id="UP000515145"/>
    </source>
</evidence>
<name>A0A6P7K7X5_9TELE</name>
<dbReference type="Gene3D" id="2.60.40.10">
    <property type="entry name" value="Immunoglobulins"/>
    <property type="match status" value="1"/>
</dbReference>
<dbReference type="RefSeq" id="XP_028285553.1">
    <property type="nucleotide sequence ID" value="XM_028429752.1"/>
</dbReference>
<keyword evidence="8" id="KW-0812">Transmembrane</keyword>
<dbReference type="SUPFAM" id="SSF48726">
    <property type="entry name" value="Immunoglobulin"/>
    <property type="match status" value="1"/>
</dbReference>
<evidence type="ECO:0000256" key="1">
    <source>
        <dbReference type="ARBA" id="ARBA00004236"/>
    </source>
</evidence>
<dbReference type="InterPro" id="IPR003598">
    <property type="entry name" value="Ig_sub2"/>
</dbReference>
<evidence type="ECO:0000256" key="5">
    <source>
        <dbReference type="ARBA" id="ARBA00023136"/>
    </source>
</evidence>
<sequence>MEAGWISVSVSEFYTVEAEPGKEVTLQCSNFSSLPTYIYWLKLDTPTASCIAYMISSDSGTLLCDGFKNGKFHMTSNTTTLFLNIKSVDLSDSGLYVCGPDNKGSIIVSATYLKVQGMFDIYANLTAVILGGITILLLMIIISLVVKIWKFHTAQEGGQNSQHSENLNSDALNYAAVSFHPKGKSSRRPAPVRELELNVVYATTIVVYHIR</sequence>
<reference evidence="11" key="1">
    <citation type="submission" date="2025-08" db="UniProtKB">
        <authorList>
            <consortium name="RefSeq"/>
        </authorList>
    </citation>
    <scope>IDENTIFICATION</scope>
</reference>
<evidence type="ECO:0000256" key="4">
    <source>
        <dbReference type="ARBA" id="ARBA00022859"/>
    </source>
</evidence>
<dbReference type="GeneID" id="114451176"/>
<gene>
    <name evidence="11" type="primary">LOC114451176</name>
</gene>
<dbReference type="InterPro" id="IPR052051">
    <property type="entry name" value="TCR_complex_component"/>
</dbReference>
<keyword evidence="4" id="KW-0391">Immunity</keyword>
<dbReference type="OrthoDB" id="9932608at2759"/>
<proteinExistence type="predicted"/>
<protein>
    <submittedName>
        <fullName evidence="11">Uncharacterized protein LOC114451176</fullName>
    </submittedName>
</protein>
<keyword evidence="10" id="KW-1185">Reference proteome</keyword>
<organism evidence="10 11">
    <name type="scientific">Parambassis ranga</name>
    <name type="common">Indian glassy fish</name>
    <dbReference type="NCBI Taxonomy" id="210632"/>
    <lineage>
        <taxon>Eukaryota</taxon>
        <taxon>Metazoa</taxon>
        <taxon>Chordata</taxon>
        <taxon>Craniata</taxon>
        <taxon>Vertebrata</taxon>
        <taxon>Euteleostomi</taxon>
        <taxon>Actinopterygii</taxon>
        <taxon>Neopterygii</taxon>
        <taxon>Teleostei</taxon>
        <taxon>Neoteleostei</taxon>
        <taxon>Acanthomorphata</taxon>
        <taxon>Ovalentaria</taxon>
        <taxon>Ambassidae</taxon>
        <taxon>Parambassis</taxon>
    </lineage>
</organism>
<evidence type="ECO:0000256" key="7">
    <source>
        <dbReference type="ARBA" id="ARBA00023180"/>
    </source>
</evidence>
<comment type="subcellular location">
    <subcellularLocation>
        <location evidence="1">Cell membrane</location>
    </subcellularLocation>
</comment>
<dbReference type="GO" id="GO:0009617">
    <property type="term" value="P:response to bacterium"/>
    <property type="evidence" value="ECO:0007669"/>
    <property type="project" value="TreeGrafter"/>
</dbReference>
<keyword evidence="3" id="KW-0732">Signal</keyword>
<dbReference type="InterPro" id="IPR036179">
    <property type="entry name" value="Ig-like_dom_sf"/>
</dbReference>
<dbReference type="InterPro" id="IPR013106">
    <property type="entry name" value="Ig_V-set"/>
</dbReference>
<keyword evidence="6" id="KW-1015">Disulfide bond</keyword>
<evidence type="ECO:0000256" key="2">
    <source>
        <dbReference type="ARBA" id="ARBA00022475"/>
    </source>
</evidence>
<dbReference type="PANTHER" id="PTHR19433:SF111">
    <property type="entry name" value="T CELL RECEPTOR ALPHA VARIABLE 4"/>
    <property type="match status" value="1"/>
</dbReference>
<dbReference type="InterPro" id="IPR007110">
    <property type="entry name" value="Ig-like_dom"/>
</dbReference>
<dbReference type="Pfam" id="PF07686">
    <property type="entry name" value="V-set"/>
    <property type="match status" value="1"/>
</dbReference>
<keyword evidence="8" id="KW-1133">Transmembrane helix</keyword>
<dbReference type="Proteomes" id="UP000515145">
    <property type="component" value="Chromosome 18"/>
</dbReference>
<evidence type="ECO:0000259" key="9">
    <source>
        <dbReference type="PROSITE" id="PS50835"/>
    </source>
</evidence>
<dbReference type="InterPro" id="IPR003599">
    <property type="entry name" value="Ig_sub"/>
</dbReference>
<dbReference type="AlphaFoldDB" id="A0A6P7K7X5"/>